<dbReference type="Proteomes" id="UP000597877">
    <property type="component" value="Unassembled WGS sequence"/>
</dbReference>
<protein>
    <submittedName>
        <fullName evidence="1">Nucleotidyltransferase family protein</fullName>
    </submittedName>
</protein>
<dbReference type="EMBL" id="JACOOZ010000001">
    <property type="protein sequence ID" value="MBC5666833.1"/>
    <property type="molecule type" value="Genomic_DNA"/>
</dbReference>
<comment type="caution">
    <text evidence="1">The sequence shown here is derived from an EMBL/GenBank/DDBJ whole genome shotgun (WGS) entry which is preliminary data.</text>
</comment>
<dbReference type="Pfam" id="PF14907">
    <property type="entry name" value="NTP_transf_5"/>
    <property type="match status" value="1"/>
</dbReference>
<evidence type="ECO:0000313" key="2">
    <source>
        <dbReference type="Proteomes" id="UP000597877"/>
    </source>
</evidence>
<sequence length="401" mass="47101">MIYENEIRYVLCLLKCAVSDEIPPNPPENLDWEVIFKIGKSHKIYSTLFFGLQKLSPSLYSSIPHFEDYATEYRKNLVLDTNRSFEIDIIKKELKKNDIDFVLLKGTVIKYLYPDTAMRVMSDVDILYRSQIQKINRQNELLISLMENIGYKVWSREPLEISFYKPLAAISRNMRIEMQTELIDKGYEVWSDYLKNIWDKLIKKSDHEYVMRDEDFYIYHIIHMAKHFINGGIGIVHILDIWIMINAYRSVDKDYIAGELKGIGLLDFEKNARALCKYWFSNDYVIPDDYTRKTLKLMETFVISNGAYGTSAQAEANRVVEDNGKKVSLMAKIFPKKNIMINYYGDILKKHPSLLPFYYIRLNLKRVFLAPKSSSKRLKAMNSVTDRQISKTRELMKRCGL</sequence>
<proteinExistence type="predicted"/>
<keyword evidence="2" id="KW-1185">Reference proteome</keyword>
<organism evidence="1 2">
    <name type="scientific">Eubacterium segne</name>
    <dbReference type="NCBI Taxonomy" id="2763045"/>
    <lineage>
        <taxon>Bacteria</taxon>
        <taxon>Bacillati</taxon>
        <taxon>Bacillota</taxon>
        <taxon>Clostridia</taxon>
        <taxon>Eubacteriales</taxon>
        <taxon>Eubacteriaceae</taxon>
        <taxon>Eubacterium</taxon>
    </lineage>
</organism>
<dbReference type="RefSeq" id="WP_186839923.1">
    <property type="nucleotide sequence ID" value="NZ_JACOOZ010000001.1"/>
</dbReference>
<evidence type="ECO:0000313" key="1">
    <source>
        <dbReference type="EMBL" id="MBC5666833.1"/>
    </source>
</evidence>
<dbReference type="InterPro" id="IPR039498">
    <property type="entry name" value="NTP_transf_5"/>
</dbReference>
<accession>A0ABR7EZP9</accession>
<name>A0ABR7EZP9_9FIRM</name>
<gene>
    <name evidence="1" type="ORF">H8S00_02340</name>
</gene>
<reference evidence="1 2" key="1">
    <citation type="submission" date="2020-08" db="EMBL/GenBank/DDBJ databases">
        <title>Genome public.</title>
        <authorList>
            <person name="Liu C."/>
            <person name="Sun Q."/>
        </authorList>
    </citation>
    <scope>NUCLEOTIDE SEQUENCE [LARGE SCALE GENOMIC DNA]</scope>
    <source>
        <strain evidence="1 2">BX4</strain>
    </source>
</reference>